<comment type="caution">
    <text evidence="1">The sequence shown here is derived from an EMBL/GenBank/DDBJ whole genome shotgun (WGS) entry which is preliminary data.</text>
</comment>
<dbReference type="AlphaFoldDB" id="A0A0F9RVR6"/>
<organism evidence="1">
    <name type="scientific">marine sediment metagenome</name>
    <dbReference type="NCBI Taxonomy" id="412755"/>
    <lineage>
        <taxon>unclassified sequences</taxon>
        <taxon>metagenomes</taxon>
        <taxon>ecological metagenomes</taxon>
    </lineage>
</organism>
<evidence type="ECO:0000313" key="1">
    <source>
        <dbReference type="EMBL" id="KKN58924.1"/>
    </source>
</evidence>
<accession>A0A0F9RVR6</accession>
<name>A0A0F9RVR6_9ZZZZ</name>
<dbReference type="EMBL" id="LAZR01000745">
    <property type="protein sequence ID" value="KKN58924.1"/>
    <property type="molecule type" value="Genomic_DNA"/>
</dbReference>
<gene>
    <name evidence="1" type="ORF">LCGC14_0547260</name>
</gene>
<proteinExistence type="predicted"/>
<sequence>MIIKTQNSTYEMEDKKIHSLSGASDRDTGISGEWRKFAFCTGVSVGVPLRIYWFDRTMTTTSNVASVEDDEPEMGWSV</sequence>
<protein>
    <submittedName>
        <fullName evidence="1">Uncharacterized protein</fullName>
    </submittedName>
</protein>
<reference evidence="1" key="1">
    <citation type="journal article" date="2015" name="Nature">
        <title>Complex archaea that bridge the gap between prokaryotes and eukaryotes.</title>
        <authorList>
            <person name="Spang A."/>
            <person name="Saw J.H."/>
            <person name="Jorgensen S.L."/>
            <person name="Zaremba-Niedzwiedzka K."/>
            <person name="Martijn J."/>
            <person name="Lind A.E."/>
            <person name="van Eijk R."/>
            <person name="Schleper C."/>
            <person name="Guy L."/>
            <person name="Ettema T.J."/>
        </authorList>
    </citation>
    <scope>NUCLEOTIDE SEQUENCE</scope>
</reference>